<evidence type="ECO:0000313" key="3">
    <source>
        <dbReference type="Proteomes" id="UP000039046"/>
    </source>
</evidence>
<keyword evidence="1" id="KW-1133">Transmembrane helix</keyword>
<dbReference type="EMBL" id="CDHN01000004">
    <property type="protein sequence ID" value="CEJ92238.1"/>
    <property type="molecule type" value="Genomic_DNA"/>
</dbReference>
<feature type="transmembrane region" description="Helical" evidence="1">
    <location>
        <begin position="323"/>
        <end position="348"/>
    </location>
</feature>
<dbReference type="HOGENOM" id="CLU_028978_0_0_1"/>
<feature type="transmembrane region" description="Helical" evidence="1">
    <location>
        <begin position="523"/>
        <end position="544"/>
    </location>
</feature>
<keyword evidence="1" id="KW-0472">Membrane</keyword>
<keyword evidence="1" id="KW-0812">Transmembrane</keyword>
<accession>A0A0A1TMJ6</accession>
<dbReference type="AlphaFoldDB" id="A0A0A1TMJ6"/>
<feature type="transmembrane region" description="Helical" evidence="1">
    <location>
        <begin position="220"/>
        <end position="244"/>
    </location>
</feature>
<feature type="transmembrane region" description="Helical" evidence="1">
    <location>
        <begin position="300"/>
        <end position="317"/>
    </location>
</feature>
<feature type="transmembrane region" description="Helical" evidence="1">
    <location>
        <begin position="427"/>
        <end position="451"/>
    </location>
</feature>
<keyword evidence="3" id="KW-1185">Reference proteome</keyword>
<dbReference type="OrthoDB" id="4582561at2759"/>
<evidence type="ECO:0000313" key="2">
    <source>
        <dbReference type="EMBL" id="CEJ92238.1"/>
    </source>
</evidence>
<evidence type="ECO:0000256" key="1">
    <source>
        <dbReference type="SAM" id="Phobius"/>
    </source>
</evidence>
<dbReference type="Proteomes" id="UP000039046">
    <property type="component" value="Unassembled WGS sequence"/>
</dbReference>
<reference evidence="2 3" key="1">
    <citation type="journal article" date="2015" name="Genome Announc.">
        <title>Draft Genome Sequence and Gene Annotation of the Entomopathogenic Fungus Verticillium hemipterigenum.</title>
        <authorList>
            <person name="Horn F."/>
            <person name="Habel A."/>
            <person name="Scharf D.H."/>
            <person name="Dworschak J."/>
            <person name="Brakhage A.A."/>
            <person name="Guthke R."/>
            <person name="Hertweck C."/>
            <person name="Linde J."/>
        </authorList>
    </citation>
    <scope>NUCLEOTIDE SEQUENCE [LARGE SCALE GENOMIC DNA]</scope>
</reference>
<sequence>MSTTIGSLSLSASTMTSVVLQATPTPTPTPLIVLLNGRLEVTDDFFPFHDLAKVGGYTKDDITFKDLIQEGIDGGQRIDLFQSGCVVDGHRQSDCSRACYDPALFFGSLDTFYNCAALASIAYWTKENGTYYITDAAEKNASSIMGSGSLRGFNGRTVLQSFVTCAKDACANDHLSQGCDGSIQALHNTSSTSEIFHAMGTFCPDISAEIDPDIFGPGVLISYVLQVCFSTSLYIFLKIFNLWVGYTQQQKEREKERTRTLKLKRSLTRIESMIWRDSSALSRTSIAIATTLVEFQEMQCWFVFAVQIASILAIAVNSQEGTFWGEIIVNGALAFHISQNGILPMFLVQICLHNEGIRNWHTFLGFAMEYLLAIVATTQKIGFKSTFNLFQQQYEIAGCGGNPSPRTYCASTSGVDGLNVNFFPHPLFYKLVFLVLDTLAMIVLTSDQLAWTLRRHHRAKRWQVGRHKLGRWPEHSSKRYWLRFRRLFWAGLELCYLIVNVLYLVSLTNVIRPESFKANRWSYGQIIAMTVWGPVIVKLFDLILSGPPKNGERLNSGPPRLRIDNIINHRQGTVADEELTEDEGAVSTEIERPGKMLTPLTPEFPMEVRERTTAPQIRIADAPGGLNIRNNNDV</sequence>
<protein>
    <submittedName>
        <fullName evidence="2">Uncharacterized protein</fullName>
    </submittedName>
</protein>
<feature type="transmembrane region" description="Helical" evidence="1">
    <location>
        <begin position="487"/>
        <end position="511"/>
    </location>
</feature>
<feature type="transmembrane region" description="Helical" evidence="1">
    <location>
        <begin position="360"/>
        <end position="378"/>
    </location>
</feature>
<name>A0A0A1TMJ6_9HYPO</name>
<dbReference type="STRING" id="1531966.A0A0A1TMJ6"/>
<organism evidence="2 3">
    <name type="scientific">[Torrubiella] hemipterigena</name>
    <dbReference type="NCBI Taxonomy" id="1531966"/>
    <lineage>
        <taxon>Eukaryota</taxon>
        <taxon>Fungi</taxon>
        <taxon>Dikarya</taxon>
        <taxon>Ascomycota</taxon>
        <taxon>Pezizomycotina</taxon>
        <taxon>Sordariomycetes</taxon>
        <taxon>Hypocreomycetidae</taxon>
        <taxon>Hypocreales</taxon>
        <taxon>Clavicipitaceae</taxon>
        <taxon>Clavicipitaceae incertae sedis</taxon>
        <taxon>'Torrubiella' clade</taxon>
    </lineage>
</organism>
<proteinExistence type="predicted"/>
<gene>
    <name evidence="2" type="ORF">VHEMI07899</name>
</gene>